<feature type="active site" evidence="4">
    <location>
        <position position="37"/>
    </location>
</feature>
<proteinExistence type="inferred from homology"/>
<evidence type="ECO:0000256" key="1">
    <source>
        <dbReference type="ARBA" id="ARBA00005614"/>
    </source>
</evidence>
<evidence type="ECO:0000259" key="6">
    <source>
        <dbReference type="PROSITE" id="PS51160"/>
    </source>
</evidence>
<dbReference type="InterPro" id="IPR017968">
    <property type="entry name" value="Acylphosphatase_CS"/>
</dbReference>
<dbReference type="InterPro" id="IPR020456">
    <property type="entry name" value="Acylphosphatase"/>
</dbReference>
<gene>
    <name evidence="7" type="ORF">ENU74_02200</name>
</gene>
<dbReference type="Pfam" id="PF00708">
    <property type="entry name" value="Acylphosphatase"/>
    <property type="match status" value="1"/>
</dbReference>
<dbReference type="PRINTS" id="PR00112">
    <property type="entry name" value="ACYLPHPHTASE"/>
</dbReference>
<evidence type="ECO:0000313" key="7">
    <source>
        <dbReference type="EMBL" id="HGK63396.1"/>
    </source>
</evidence>
<evidence type="ECO:0000256" key="2">
    <source>
        <dbReference type="ARBA" id="ARBA00012150"/>
    </source>
</evidence>
<dbReference type="InterPro" id="IPR001792">
    <property type="entry name" value="Acylphosphatase-like_dom"/>
</dbReference>
<organism evidence="7">
    <name type="scientific">candidate division WOR-3 bacterium</name>
    <dbReference type="NCBI Taxonomy" id="2052148"/>
    <lineage>
        <taxon>Bacteria</taxon>
        <taxon>Bacteria division WOR-3</taxon>
    </lineage>
</organism>
<dbReference type="PROSITE" id="PS00151">
    <property type="entry name" value="ACYLPHOSPHATASE_2"/>
    <property type="match status" value="1"/>
</dbReference>
<sequence>MKKRVHIFVSGKVQGVFYRDFTKRQAKRLNICGWVRNLLDGRVEVVAEGEEEDLKKFIEELKKGPPAARVIDIKIDWQEPTFEFDDFEIIY</sequence>
<accession>A0A7V3ZUP9</accession>
<dbReference type="InterPro" id="IPR036046">
    <property type="entry name" value="Acylphosphatase-like_dom_sf"/>
</dbReference>
<dbReference type="EMBL" id="DTDR01000059">
    <property type="protein sequence ID" value="HGK63396.1"/>
    <property type="molecule type" value="Genomic_DNA"/>
</dbReference>
<comment type="similarity">
    <text evidence="1 5">Belongs to the acylphosphatase family.</text>
</comment>
<dbReference type="PANTHER" id="PTHR47268">
    <property type="entry name" value="ACYLPHOSPHATASE"/>
    <property type="match status" value="1"/>
</dbReference>
<dbReference type="EC" id="3.6.1.7" evidence="2 4"/>
<comment type="caution">
    <text evidence="7">The sequence shown here is derived from an EMBL/GenBank/DDBJ whole genome shotgun (WGS) entry which is preliminary data.</text>
</comment>
<dbReference type="SUPFAM" id="SSF54975">
    <property type="entry name" value="Acylphosphatase/BLUF domain-like"/>
    <property type="match status" value="1"/>
</dbReference>
<evidence type="ECO:0000256" key="3">
    <source>
        <dbReference type="ARBA" id="ARBA00047645"/>
    </source>
</evidence>
<comment type="catalytic activity">
    <reaction evidence="3 4">
        <text>an acyl phosphate + H2O = a carboxylate + phosphate + H(+)</text>
        <dbReference type="Rhea" id="RHEA:14965"/>
        <dbReference type="ChEBI" id="CHEBI:15377"/>
        <dbReference type="ChEBI" id="CHEBI:15378"/>
        <dbReference type="ChEBI" id="CHEBI:29067"/>
        <dbReference type="ChEBI" id="CHEBI:43474"/>
        <dbReference type="ChEBI" id="CHEBI:59918"/>
        <dbReference type="EC" id="3.6.1.7"/>
    </reaction>
</comment>
<reference evidence="7" key="1">
    <citation type="journal article" date="2020" name="mSystems">
        <title>Genome- and Community-Level Interaction Insights into Carbon Utilization and Element Cycling Functions of Hydrothermarchaeota in Hydrothermal Sediment.</title>
        <authorList>
            <person name="Zhou Z."/>
            <person name="Liu Y."/>
            <person name="Xu W."/>
            <person name="Pan J."/>
            <person name="Luo Z.H."/>
            <person name="Li M."/>
        </authorList>
    </citation>
    <scope>NUCLEOTIDE SEQUENCE [LARGE SCALE GENOMIC DNA]</scope>
    <source>
        <strain evidence="7">SpSt-697</strain>
    </source>
</reference>
<name>A0A7V3ZUP9_UNCW3</name>
<dbReference type="PANTHER" id="PTHR47268:SF4">
    <property type="entry name" value="ACYLPHOSPHATASE"/>
    <property type="match status" value="1"/>
</dbReference>
<keyword evidence="4" id="KW-0378">Hydrolase</keyword>
<protein>
    <recommendedName>
        <fullName evidence="2 4">acylphosphatase</fullName>
        <ecNumber evidence="2 4">3.6.1.7</ecNumber>
    </recommendedName>
</protein>
<dbReference type="AlphaFoldDB" id="A0A7V3ZUP9"/>
<dbReference type="Gene3D" id="3.30.70.100">
    <property type="match status" value="1"/>
</dbReference>
<evidence type="ECO:0000256" key="4">
    <source>
        <dbReference type="PROSITE-ProRule" id="PRU00520"/>
    </source>
</evidence>
<feature type="active site" evidence="4">
    <location>
        <position position="19"/>
    </location>
</feature>
<evidence type="ECO:0000256" key="5">
    <source>
        <dbReference type="RuleBase" id="RU004168"/>
    </source>
</evidence>
<dbReference type="GO" id="GO:0003998">
    <property type="term" value="F:acylphosphatase activity"/>
    <property type="evidence" value="ECO:0007669"/>
    <property type="project" value="UniProtKB-EC"/>
</dbReference>
<feature type="domain" description="Acylphosphatase-like" evidence="6">
    <location>
        <begin position="4"/>
        <end position="91"/>
    </location>
</feature>
<dbReference type="PROSITE" id="PS51160">
    <property type="entry name" value="ACYLPHOSPHATASE_3"/>
    <property type="match status" value="1"/>
</dbReference>